<proteinExistence type="inferred from homology"/>
<dbReference type="PRINTS" id="PR00380">
    <property type="entry name" value="KINESINHEAVY"/>
</dbReference>
<evidence type="ECO:0000256" key="2">
    <source>
        <dbReference type="ARBA" id="ARBA00022840"/>
    </source>
</evidence>
<evidence type="ECO:0000256" key="3">
    <source>
        <dbReference type="PROSITE-ProRule" id="PRU00283"/>
    </source>
</evidence>
<dbReference type="InterPro" id="IPR036961">
    <property type="entry name" value="Kinesin_motor_dom_sf"/>
</dbReference>
<dbReference type="SUPFAM" id="SSF52540">
    <property type="entry name" value="P-loop containing nucleoside triphosphate hydrolases"/>
    <property type="match status" value="1"/>
</dbReference>
<dbReference type="PROSITE" id="PS50067">
    <property type="entry name" value="KINESIN_MOTOR_2"/>
    <property type="match status" value="1"/>
</dbReference>
<sequence>MGLYLAPFSYATSSFFIAQNGSHCLCLGTFTCWISVKGRHSGAALLLVDEDTLCFSVSMYLQAPKAVRKGALKHSQLEEPDLPFLFANLQSGPFACASAAYGFVAQFLPPASPDVMVELSDCVEGLDICYWWDKPWWFKGNEMPDMASNSCSLGHVCVAIGNGRAGKKSCVIIIVIIIIMPGTWKQQLMASVQKCAVANTTGYGFDMISLSLYGYDISAVPTDTVINEEQTISNPKFPKEPAKNFSFDYSYWSHTTPEDPCFASQNLVYNDIGKEMLQHAFEGYNVCIFAYGQTGAGKSYTMMGKQEEGQEGIIPMLCEDLFEKINEANNTGDLSYSVEVSYMEIYCERVRDLLNPKNKGNLRVREHPLLGPYVEDLSKLAVTSYTDIADLMDAGNKARTVAATNMNETSSRSHAVFTIVFTQKKHDNETDLSTEKVRMVLAQLVEHGSNTARVSKISLVDLAGSERADSTGATGTRLKARLPSSEYTPRQTRHMCNQFELIFSSSLTLVPL</sequence>
<evidence type="ECO:0000313" key="7">
    <source>
        <dbReference type="Proteomes" id="UP001174136"/>
    </source>
</evidence>
<dbReference type="GO" id="GO:0003777">
    <property type="term" value="F:microtubule motor activity"/>
    <property type="evidence" value="ECO:0007669"/>
    <property type="project" value="InterPro"/>
</dbReference>
<dbReference type="Gene3D" id="3.40.850.10">
    <property type="entry name" value="Kinesin motor domain"/>
    <property type="match status" value="1"/>
</dbReference>
<comment type="similarity">
    <text evidence="3 4">Belongs to the TRAFAC class myosin-kinesin ATPase superfamily. Kinesin family.</text>
</comment>
<evidence type="ECO:0000256" key="4">
    <source>
        <dbReference type="RuleBase" id="RU000394"/>
    </source>
</evidence>
<name>A0AA47MMJ9_MERPO</name>
<keyword evidence="2 3" id="KW-0067">ATP-binding</keyword>
<keyword evidence="7" id="KW-1185">Reference proteome</keyword>
<keyword evidence="1 3" id="KW-0547">Nucleotide-binding</keyword>
<reference evidence="6" key="1">
    <citation type="journal article" date="2023" name="Front. Mar. Sci.">
        <title>A new Merluccius polli reference genome to investigate the effects of global change in West African waters.</title>
        <authorList>
            <person name="Mateo J.L."/>
            <person name="Blanco-Fernandez C."/>
            <person name="Garcia-Vazquez E."/>
            <person name="Machado-Schiaffino G."/>
        </authorList>
    </citation>
    <scope>NUCLEOTIDE SEQUENCE</scope>
    <source>
        <strain evidence="6">C29</strain>
        <tissue evidence="6">Fin</tissue>
    </source>
</reference>
<evidence type="ECO:0000256" key="1">
    <source>
        <dbReference type="ARBA" id="ARBA00022741"/>
    </source>
</evidence>
<dbReference type="GO" id="GO:0008017">
    <property type="term" value="F:microtubule binding"/>
    <property type="evidence" value="ECO:0007669"/>
    <property type="project" value="InterPro"/>
</dbReference>
<keyword evidence="4" id="KW-0493">Microtubule</keyword>
<dbReference type="EMBL" id="JAOPHQ010003431">
    <property type="protein sequence ID" value="KAK0143158.1"/>
    <property type="molecule type" value="Genomic_DNA"/>
</dbReference>
<protein>
    <recommendedName>
        <fullName evidence="4">Kinesin-like protein</fullName>
    </recommendedName>
</protein>
<evidence type="ECO:0000313" key="6">
    <source>
        <dbReference type="EMBL" id="KAK0143158.1"/>
    </source>
</evidence>
<dbReference type="PROSITE" id="PS00411">
    <property type="entry name" value="KINESIN_MOTOR_1"/>
    <property type="match status" value="1"/>
</dbReference>
<dbReference type="InterPro" id="IPR019821">
    <property type="entry name" value="Kinesin_motor_CS"/>
</dbReference>
<dbReference type="AlphaFoldDB" id="A0AA47MMJ9"/>
<dbReference type="InterPro" id="IPR027417">
    <property type="entry name" value="P-loop_NTPase"/>
</dbReference>
<dbReference type="GO" id="GO:0007018">
    <property type="term" value="P:microtubule-based movement"/>
    <property type="evidence" value="ECO:0007669"/>
    <property type="project" value="InterPro"/>
</dbReference>
<organism evidence="6 7">
    <name type="scientific">Merluccius polli</name>
    <name type="common">Benguela hake</name>
    <name type="synonym">Merluccius cadenati</name>
    <dbReference type="NCBI Taxonomy" id="89951"/>
    <lineage>
        <taxon>Eukaryota</taxon>
        <taxon>Metazoa</taxon>
        <taxon>Chordata</taxon>
        <taxon>Craniata</taxon>
        <taxon>Vertebrata</taxon>
        <taxon>Euteleostomi</taxon>
        <taxon>Actinopterygii</taxon>
        <taxon>Neopterygii</taxon>
        <taxon>Teleostei</taxon>
        <taxon>Neoteleostei</taxon>
        <taxon>Acanthomorphata</taxon>
        <taxon>Zeiogadaria</taxon>
        <taxon>Gadariae</taxon>
        <taxon>Gadiformes</taxon>
        <taxon>Gadoidei</taxon>
        <taxon>Merlucciidae</taxon>
        <taxon>Merluccius</taxon>
    </lineage>
</organism>
<feature type="domain" description="Kinesin motor" evidence="5">
    <location>
        <begin position="207"/>
        <end position="512"/>
    </location>
</feature>
<dbReference type="GO" id="GO:0005874">
    <property type="term" value="C:microtubule"/>
    <property type="evidence" value="ECO:0007669"/>
    <property type="project" value="UniProtKB-KW"/>
</dbReference>
<dbReference type="PANTHER" id="PTHR47117:SF4">
    <property type="entry name" value="KINESIN-LIKE PROTEIN KIF1B ISOFORM X1"/>
    <property type="match status" value="1"/>
</dbReference>
<dbReference type="InterPro" id="IPR001752">
    <property type="entry name" value="Kinesin_motor_dom"/>
</dbReference>
<gene>
    <name evidence="6" type="primary">KIF1B</name>
    <name evidence="6" type="ORF">N1851_018710</name>
</gene>
<dbReference type="Proteomes" id="UP001174136">
    <property type="component" value="Unassembled WGS sequence"/>
</dbReference>
<feature type="binding site" evidence="3">
    <location>
        <begin position="292"/>
        <end position="299"/>
    </location>
    <ligand>
        <name>ATP</name>
        <dbReference type="ChEBI" id="CHEBI:30616"/>
    </ligand>
</feature>
<dbReference type="SMART" id="SM00129">
    <property type="entry name" value="KISc"/>
    <property type="match status" value="1"/>
</dbReference>
<keyword evidence="3 4" id="KW-0505">Motor protein</keyword>
<accession>A0AA47MMJ9</accession>
<dbReference type="GO" id="GO:0005524">
    <property type="term" value="F:ATP binding"/>
    <property type="evidence" value="ECO:0007669"/>
    <property type="project" value="UniProtKB-UniRule"/>
</dbReference>
<evidence type="ECO:0000259" key="5">
    <source>
        <dbReference type="PROSITE" id="PS50067"/>
    </source>
</evidence>
<dbReference type="PANTHER" id="PTHR47117">
    <property type="entry name" value="STAR-RELATED LIPID TRANSFER PROTEIN 9"/>
    <property type="match status" value="1"/>
</dbReference>
<dbReference type="Pfam" id="PF00225">
    <property type="entry name" value="Kinesin"/>
    <property type="match status" value="1"/>
</dbReference>
<comment type="caution">
    <text evidence="6">The sequence shown here is derived from an EMBL/GenBank/DDBJ whole genome shotgun (WGS) entry which is preliminary data.</text>
</comment>